<dbReference type="EMBL" id="HBIR01021366">
    <property type="protein sequence ID" value="CAE0547508.1"/>
    <property type="molecule type" value="Transcribed_RNA"/>
</dbReference>
<feature type="region of interest" description="Disordered" evidence="1">
    <location>
        <begin position="174"/>
        <end position="222"/>
    </location>
</feature>
<feature type="region of interest" description="Disordered" evidence="1">
    <location>
        <begin position="449"/>
        <end position="472"/>
    </location>
</feature>
<evidence type="ECO:0008006" key="4">
    <source>
        <dbReference type="Google" id="ProtNLM"/>
    </source>
</evidence>
<feature type="region of interest" description="Disordered" evidence="1">
    <location>
        <begin position="257"/>
        <end position="285"/>
    </location>
</feature>
<feature type="compositionally biased region" description="Basic residues" evidence="1">
    <location>
        <begin position="364"/>
        <end position="373"/>
    </location>
</feature>
<organism evidence="3">
    <name type="scientific">Emiliania huxleyi</name>
    <name type="common">Coccolithophore</name>
    <name type="synonym">Pontosphaera huxleyi</name>
    <dbReference type="NCBI Taxonomy" id="2903"/>
    <lineage>
        <taxon>Eukaryota</taxon>
        <taxon>Haptista</taxon>
        <taxon>Haptophyta</taxon>
        <taxon>Prymnesiophyceae</taxon>
        <taxon>Isochrysidales</taxon>
        <taxon>Noelaerhabdaceae</taxon>
        <taxon>Emiliania</taxon>
    </lineage>
</organism>
<evidence type="ECO:0000256" key="2">
    <source>
        <dbReference type="SAM" id="SignalP"/>
    </source>
</evidence>
<gene>
    <name evidence="3" type="ORF">EHUX00137_LOCUS16267</name>
</gene>
<name>A0A7S3S8W9_EMIHU</name>
<accession>A0A7S3S8W9</accession>
<sequence>MHMLWLALASHAFLSASPSIRARVAPPSIAATAEAEPVRMRVTVPAGVAAGDPLHVSTPAGELLIVTVPAGLQTGDPFDILVPALPPPPPPLSAAQAGGGDLPLVLSRAELERSQLPADAPEAGRFEELPLGPQLEPRGSIGERLGRGACILRVPGVVSSDEAAALLSAALSARSAQVERRGKPPSRGRARLPVSEPSLFGRARVGRGSRRPSAASSQQRCLLTTGDSVETCEEVLLRVLDLCDEAMPSLHETLFAPREGWQERQPRNAQGSQPEVPPPPDLAERCPSLRDLYMAAELEWSEGEPAINVYTSDGYFGAHKDHLALTVLIPLTAPSTDFEGGGTGFWAGNSAVGEDPRGSETAAHAHRRTRRHSRAVEAASVGLRTSSSPLLPAATRPLLPTARLGRHFSCVPLHVGTALLFGGDVTHAGLPVAGGLRSVFVASFSTRTPASPPDRVHGLQMAPSVSPQFGGG</sequence>
<evidence type="ECO:0000313" key="3">
    <source>
        <dbReference type="EMBL" id="CAE0547508.1"/>
    </source>
</evidence>
<feature type="compositionally biased region" description="Polar residues" evidence="1">
    <location>
        <begin position="463"/>
        <end position="472"/>
    </location>
</feature>
<feature type="region of interest" description="Disordered" evidence="1">
    <location>
        <begin position="351"/>
        <end position="379"/>
    </location>
</feature>
<proteinExistence type="predicted"/>
<feature type="signal peptide" evidence="2">
    <location>
        <begin position="1"/>
        <end position="22"/>
    </location>
</feature>
<feature type="chain" id="PRO_5031160400" description="Fe2OG dioxygenase domain-containing protein" evidence="2">
    <location>
        <begin position="23"/>
        <end position="472"/>
    </location>
</feature>
<dbReference type="AlphaFoldDB" id="A0A7S3S8W9"/>
<keyword evidence="2" id="KW-0732">Signal</keyword>
<feature type="compositionally biased region" description="Low complexity" evidence="1">
    <location>
        <begin position="211"/>
        <end position="220"/>
    </location>
</feature>
<protein>
    <recommendedName>
        <fullName evidence="4">Fe2OG dioxygenase domain-containing protein</fullName>
    </recommendedName>
</protein>
<reference evidence="3" key="1">
    <citation type="submission" date="2021-01" db="EMBL/GenBank/DDBJ databases">
        <authorList>
            <person name="Corre E."/>
            <person name="Pelletier E."/>
            <person name="Niang G."/>
            <person name="Scheremetjew M."/>
            <person name="Finn R."/>
            <person name="Kale V."/>
            <person name="Holt S."/>
            <person name="Cochrane G."/>
            <person name="Meng A."/>
            <person name="Brown T."/>
            <person name="Cohen L."/>
        </authorList>
    </citation>
    <scope>NUCLEOTIDE SEQUENCE</scope>
    <source>
        <strain evidence="3">379</strain>
    </source>
</reference>
<dbReference type="Gene3D" id="2.60.120.620">
    <property type="entry name" value="q2cbj1_9rhob like domain"/>
    <property type="match status" value="1"/>
</dbReference>
<evidence type="ECO:0000256" key="1">
    <source>
        <dbReference type="SAM" id="MobiDB-lite"/>
    </source>
</evidence>